<dbReference type="EMBL" id="JACEIK010002287">
    <property type="protein sequence ID" value="MCD9560233.1"/>
    <property type="molecule type" value="Genomic_DNA"/>
</dbReference>
<evidence type="ECO:0000313" key="2">
    <source>
        <dbReference type="Proteomes" id="UP000823775"/>
    </source>
</evidence>
<keyword evidence="2" id="KW-1185">Reference proteome</keyword>
<sequence length="107" mass="12842">TKYAPENWIDEAHLLVEFPNIRDKVRELGFGYIFAKLKECNLISMRKFYENWYTSFGERTKVKIRGQVVSFSFKRFNAFLGTLAVDPSEYFIQLENPPYRNIRRTLY</sequence>
<accession>A0ABS8UN04</accession>
<reference evidence="1 2" key="1">
    <citation type="journal article" date="2021" name="BMC Genomics">
        <title>Datura genome reveals duplications of psychoactive alkaloid biosynthetic genes and high mutation rate following tissue culture.</title>
        <authorList>
            <person name="Rajewski A."/>
            <person name="Carter-House D."/>
            <person name="Stajich J."/>
            <person name="Litt A."/>
        </authorList>
    </citation>
    <scope>NUCLEOTIDE SEQUENCE [LARGE SCALE GENOMIC DNA]</scope>
    <source>
        <strain evidence="1">AR-01</strain>
    </source>
</reference>
<protein>
    <recommendedName>
        <fullName evidence="3">Transposase</fullName>
    </recommendedName>
</protein>
<name>A0ABS8UN04_DATST</name>
<gene>
    <name evidence="1" type="ORF">HAX54_018736</name>
</gene>
<feature type="non-terminal residue" evidence="1">
    <location>
        <position position="1"/>
    </location>
</feature>
<dbReference type="Proteomes" id="UP000823775">
    <property type="component" value="Unassembled WGS sequence"/>
</dbReference>
<proteinExistence type="predicted"/>
<evidence type="ECO:0008006" key="3">
    <source>
        <dbReference type="Google" id="ProtNLM"/>
    </source>
</evidence>
<feature type="non-terminal residue" evidence="1">
    <location>
        <position position="107"/>
    </location>
</feature>
<evidence type="ECO:0000313" key="1">
    <source>
        <dbReference type="EMBL" id="MCD9560233.1"/>
    </source>
</evidence>
<comment type="caution">
    <text evidence="1">The sequence shown here is derived from an EMBL/GenBank/DDBJ whole genome shotgun (WGS) entry which is preliminary data.</text>
</comment>
<organism evidence="1 2">
    <name type="scientific">Datura stramonium</name>
    <name type="common">Jimsonweed</name>
    <name type="synonym">Common thornapple</name>
    <dbReference type="NCBI Taxonomy" id="4076"/>
    <lineage>
        <taxon>Eukaryota</taxon>
        <taxon>Viridiplantae</taxon>
        <taxon>Streptophyta</taxon>
        <taxon>Embryophyta</taxon>
        <taxon>Tracheophyta</taxon>
        <taxon>Spermatophyta</taxon>
        <taxon>Magnoliopsida</taxon>
        <taxon>eudicotyledons</taxon>
        <taxon>Gunneridae</taxon>
        <taxon>Pentapetalae</taxon>
        <taxon>asterids</taxon>
        <taxon>lamiids</taxon>
        <taxon>Solanales</taxon>
        <taxon>Solanaceae</taxon>
        <taxon>Solanoideae</taxon>
        <taxon>Datureae</taxon>
        <taxon>Datura</taxon>
    </lineage>
</organism>